<keyword evidence="1" id="KW-0472">Membrane</keyword>
<sequence length="67" mass="7669">MPSKSSFIIGLVIPMVMIDLLFPVIDKVGIDIAGLPFFMVWIFAWFLLTSGCLGLCWVMFDRRHHPE</sequence>
<protein>
    <recommendedName>
        <fullName evidence="4">DUF3311 domain-containing protein</fullName>
    </recommendedName>
</protein>
<dbReference type="Pfam" id="PF11755">
    <property type="entry name" value="DUF3311"/>
    <property type="match status" value="1"/>
</dbReference>
<dbReference type="AlphaFoldDB" id="A0A318QDE4"/>
<proteinExistence type="predicted"/>
<evidence type="ECO:0000313" key="3">
    <source>
        <dbReference type="Proteomes" id="UP000247814"/>
    </source>
</evidence>
<dbReference type="EMBL" id="NKUA01000031">
    <property type="protein sequence ID" value="PYD77647.1"/>
    <property type="molecule type" value="Genomic_DNA"/>
</dbReference>
<dbReference type="RefSeq" id="WP_110570123.1">
    <property type="nucleotide sequence ID" value="NZ_CP137149.1"/>
</dbReference>
<dbReference type="InterPro" id="IPR021741">
    <property type="entry name" value="DUF3311"/>
</dbReference>
<dbReference type="Proteomes" id="UP000247814">
    <property type="component" value="Unassembled WGS sequence"/>
</dbReference>
<feature type="transmembrane region" description="Helical" evidence="1">
    <location>
        <begin position="7"/>
        <end position="25"/>
    </location>
</feature>
<evidence type="ECO:0000313" key="2">
    <source>
        <dbReference type="EMBL" id="PYD77647.1"/>
    </source>
</evidence>
<organism evidence="2 3">
    <name type="scientific">Komagataeibacter sucrofermentans</name>
    <dbReference type="NCBI Taxonomy" id="1053551"/>
    <lineage>
        <taxon>Bacteria</taxon>
        <taxon>Pseudomonadati</taxon>
        <taxon>Pseudomonadota</taxon>
        <taxon>Alphaproteobacteria</taxon>
        <taxon>Acetobacterales</taxon>
        <taxon>Acetobacteraceae</taxon>
        <taxon>Komagataeibacter</taxon>
    </lineage>
</organism>
<keyword evidence="1" id="KW-1133">Transmembrane helix</keyword>
<accession>A0A318QDE4</accession>
<keyword evidence="1" id="KW-0812">Transmembrane</keyword>
<name>A0A318QDE4_9PROT</name>
<comment type="caution">
    <text evidence="2">The sequence shown here is derived from an EMBL/GenBank/DDBJ whole genome shotgun (WGS) entry which is preliminary data.</text>
</comment>
<reference evidence="2 3" key="1">
    <citation type="submission" date="2017-07" db="EMBL/GenBank/DDBJ databases">
        <title>A draft genome sequence of Komagataeibacter sucrofermentans LMG 18788.</title>
        <authorList>
            <person name="Skraban J."/>
            <person name="Cleenwerck I."/>
            <person name="Vandamme P."/>
            <person name="Trcek J."/>
        </authorList>
    </citation>
    <scope>NUCLEOTIDE SEQUENCE [LARGE SCALE GENOMIC DNA]</scope>
    <source>
        <strain evidence="2 3">LMG 18788</strain>
    </source>
</reference>
<evidence type="ECO:0008006" key="4">
    <source>
        <dbReference type="Google" id="ProtNLM"/>
    </source>
</evidence>
<evidence type="ECO:0000256" key="1">
    <source>
        <dbReference type="SAM" id="Phobius"/>
    </source>
</evidence>
<keyword evidence="3" id="KW-1185">Reference proteome</keyword>
<feature type="transmembrane region" description="Helical" evidence="1">
    <location>
        <begin position="37"/>
        <end position="60"/>
    </location>
</feature>
<dbReference type="OrthoDB" id="7275924at2"/>
<gene>
    <name evidence="2" type="ORF">CFR77_14420</name>
</gene>